<name>A0A5D4JL07_9ACTN</name>
<dbReference type="Proteomes" id="UP000323242">
    <property type="component" value="Unassembled WGS sequence"/>
</dbReference>
<dbReference type="Gene3D" id="1.10.101.10">
    <property type="entry name" value="PGBD-like superfamily/PGBD"/>
    <property type="match status" value="1"/>
</dbReference>
<keyword evidence="4" id="KW-1185">Reference proteome</keyword>
<dbReference type="AlphaFoldDB" id="A0A5D4JL07"/>
<gene>
    <name evidence="3" type="ORF">FY004_09215</name>
</gene>
<dbReference type="InterPro" id="IPR036365">
    <property type="entry name" value="PGBD-like_sf"/>
</dbReference>
<evidence type="ECO:0000313" key="3">
    <source>
        <dbReference type="EMBL" id="TYR64900.1"/>
    </source>
</evidence>
<dbReference type="Pfam" id="PF01471">
    <property type="entry name" value="PG_binding_1"/>
    <property type="match status" value="1"/>
</dbReference>
<protein>
    <submittedName>
        <fullName evidence="3">Peptidoglycan-binding protein</fullName>
    </submittedName>
</protein>
<reference evidence="3 4" key="1">
    <citation type="submission" date="2019-08" db="EMBL/GenBank/DDBJ databases">
        <title>Draft genome for granaticin producer strain Streptomyces parvus C05.</title>
        <authorList>
            <person name="Gonzalez-Pimentel J.L."/>
        </authorList>
    </citation>
    <scope>NUCLEOTIDE SEQUENCE [LARGE SCALE GENOMIC DNA]</scope>
    <source>
        <strain evidence="3 4">C05</strain>
    </source>
</reference>
<accession>A0A5D4JL07</accession>
<dbReference type="SUPFAM" id="SSF47090">
    <property type="entry name" value="PGBD-like"/>
    <property type="match status" value="1"/>
</dbReference>
<organism evidence="3 4">
    <name type="scientific">Streptomyces parvus</name>
    <dbReference type="NCBI Taxonomy" id="66428"/>
    <lineage>
        <taxon>Bacteria</taxon>
        <taxon>Bacillati</taxon>
        <taxon>Actinomycetota</taxon>
        <taxon>Actinomycetes</taxon>
        <taxon>Kitasatosporales</taxon>
        <taxon>Streptomycetaceae</taxon>
        <taxon>Streptomyces</taxon>
    </lineage>
</organism>
<dbReference type="EMBL" id="VSZQ01000036">
    <property type="protein sequence ID" value="TYR64900.1"/>
    <property type="molecule type" value="Genomic_DNA"/>
</dbReference>
<proteinExistence type="predicted"/>
<dbReference type="InterPro" id="IPR036366">
    <property type="entry name" value="PGBDSf"/>
</dbReference>
<evidence type="ECO:0000259" key="2">
    <source>
        <dbReference type="Pfam" id="PF01471"/>
    </source>
</evidence>
<sequence>MRRLTRRLSFTAVALAAAVGLVSGTATAASAIGTSQASVSAAYSCDMNLRGGYWYAGWYDGMTAVPRADIVTSAGIEAQCQLRETGYYSGAIDGYFGPQSQAAMKGFQRHINKVHGVGLAVDGWPGPKSWPWLRR</sequence>
<keyword evidence="1" id="KW-0732">Signal</keyword>
<evidence type="ECO:0000256" key="1">
    <source>
        <dbReference type="SAM" id="SignalP"/>
    </source>
</evidence>
<feature type="signal peptide" evidence="1">
    <location>
        <begin position="1"/>
        <end position="28"/>
    </location>
</feature>
<comment type="caution">
    <text evidence="3">The sequence shown here is derived from an EMBL/GenBank/DDBJ whole genome shotgun (WGS) entry which is preliminary data.</text>
</comment>
<feature type="domain" description="Peptidoglycan binding-like" evidence="2">
    <location>
        <begin position="77"/>
        <end position="128"/>
    </location>
</feature>
<feature type="chain" id="PRO_5022963486" evidence="1">
    <location>
        <begin position="29"/>
        <end position="135"/>
    </location>
</feature>
<evidence type="ECO:0000313" key="4">
    <source>
        <dbReference type="Proteomes" id="UP000323242"/>
    </source>
</evidence>
<dbReference type="InterPro" id="IPR002477">
    <property type="entry name" value="Peptidoglycan-bd-like"/>
</dbReference>
<dbReference type="RefSeq" id="WP_109197985.1">
    <property type="nucleotide sequence ID" value="NZ_VSZQ01000036.1"/>
</dbReference>